<sequence>MEKKLYIQPVTEVVTAKSEDLMISASPGVGDKDYDTNRPIDSKAGDFFDSEGSDELPHYNLWDE</sequence>
<feature type="compositionally biased region" description="Basic and acidic residues" evidence="1">
    <location>
        <begin position="30"/>
        <end position="46"/>
    </location>
</feature>
<accession>A0AAQ1UH78</accession>
<evidence type="ECO:0000313" key="3">
    <source>
        <dbReference type="Proteomes" id="UP000255283"/>
    </source>
</evidence>
<dbReference type="EMBL" id="UGTJ01000001">
    <property type="protein sequence ID" value="SUB79029.1"/>
    <property type="molecule type" value="Genomic_DNA"/>
</dbReference>
<name>A0AAQ1UH78_9BACT</name>
<protein>
    <submittedName>
        <fullName evidence="2">Uncharacterized protein</fullName>
    </submittedName>
</protein>
<feature type="region of interest" description="Disordered" evidence="1">
    <location>
        <begin position="24"/>
        <end position="64"/>
    </location>
</feature>
<evidence type="ECO:0000313" key="2">
    <source>
        <dbReference type="EMBL" id="SUB79029.1"/>
    </source>
</evidence>
<reference evidence="2 3" key="1">
    <citation type="submission" date="2018-06" db="EMBL/GenBank/DDBJ databases">
        <authorList>
            <consortium name="Pathogen Informatics"/>
            <person name="Doyle S."/>
        </authorList>
    </citation>
    <scope>NUCLEOTIDE SEQUENCE [LARGE SCALE GENOMIC DNA]</scope>
    <source>
        <strain evidence="2 3">NCTC13063</strain>
    </source>
</reference>
<proteinExistence type="predicted"/>
<comment type="caution">
    <text evidence="2">The sequence shown here is derived from an EMBL/GenBank/DDBJ whole genome shotgun (WGS) entry which is preliminary data.</text>
</comment>
<dbReference type="AlphaFoldDB" id="A0AAQ1UH78"/>
<organism evidence="2 3">
    <name type="scientific">Segatella buccae</name>
    <dbReference type="NCBI Taxonomy" id="28126"/>
    <lineage>
        <taxon>Bacteria</taxon>
        <taxon>Pseudomonadati</taxon>
        <taxon>Bacteroidota</taxon>
        <taxon>Bacteroidia</taxon>
        <taxon>Bacteroidales</taxon>
        <taxon>Prevotellaceae</taxon>
        <taxon>Segatella</taxon>
    </lineage>
</organism>
<evidence type="ECO:0000256" key="1">
    <source>
        <dbReference type="SAM" id="MobiDB-lite"/>
    </source>
</evidence>
<dbReference type="RefSeq" id="WP_181792844.1">
    <property type="nucleotide sequence ID" value="NZ_CALLWX010000023.1"/>
</dbReference>
<dbReference type="Proteomes" id="UP000255283">
    <property type="component" value="Unassembled WGS sequence"/>
</dbReference>
<gene>
    <name evidence="2" type="ORF">NCTC13063_00282</name>
</gene>